<organism evidence="1 2">
    <name type="scientific">Steinernema carpocapsae</name>
    <name type="common">Entomopathogenic nematode</name>
    <dbReference type="NCBI Taxonomy" id="34508"/>
    <lineage>
        <taxon>Eukaryota</taxon>
        <taxon>Metazoa</taxon>
        <taxon>Ecdysozoa</taxon>
        <taxon>Nematoda</taxon>
        <taxon>Chromadorea</taxon>
        <taxon>Rhabditida</taxon>
        <taxon>Tylenchina</taxon>
        <taxon>Panagrolaimomorpha</taxon>
        <taxon>Strongyloidoidea</taxon>
        <taxon>Steinernematidae</taxon>
        <taxon>Steinernema</taxon>
    </lineage>
</organism>
<keyword evidence="2" id="KW-1185">Reference proteome</keyword>
<protein>
    <submittedName>
        <fullName evidence="1">Uncharacterized protein</fullName>
    </submittedName>
</protein>
<comment type="caution">
    <text evidence="1">The sequence shown here is derived from an EMBL/GenBank/DDBJ whole genome shotgun (WGS) entry which is preliminary data.</text>
</comment>
<evidence type="ECO:0000313" key="2">
    <source>
        <dbReference type="Proteomes" id="UP000298663"/>
    </source>
</evidence>
<sequence length="66" mass="7522">MSHSFSDVANCDIYHRIMGFAYADARNLFLSHRRCFYVIWGVDLACNKLVSTDEEGRTLFVSARGS</sequence>
<proteinExistence type="predicted"/>
<name>A0A4U5LXL0_STECR</name>
<evidence type="ECO:0000313" key="1">
    <source>
        <dbReference type="EMBL" id="TKR60984.1"/>
    </source>
</evidence>
<accession>A0A4U5LXL0</accession>
<dbReference type="EMBL" id="AZBU02000011">
    <property type="protein sequence ID" value="TKR60984.1"/>
    <property type="molecule type" value="Genomic_DNA"/>
</dbReference>
<reference evidence="1 2" key="2">
    <citation type="journal article" date="2019" name="G3 (Bethesda)">
        <title>Hybrid Assembly of the Genome of the Entomopathogenic Nematode Steinernema carpocapsae Identifies the X-Chromosome.</title>
        <authorList>
            <person name="Serra L."/>
            <person name="Macchietto M."/>
            <person name="Macias-Munoz A."/>
            <person name="McGill C.J."/>
            <person name="Rodriguez I.M."/>
            <person name="Rodriguez B."/>
            <person name="Murad R."/>
            <person name="Mortazavi A."/>
        </authorList>
    </citation>
    <scope>NUCLEOTIDE SEQUENCE [LARGE SCALE GENOMIC DNA]</scope>
    <source>
        <strain evidence="1 2">ALL</strain>
    </source>
</reference>
<gene>
    <name evidence="1" type="ORF">L596_028159</name>
</gene>
<dbReference type="AlphaFoldDB" id="A0A4U5LXL0"/>
<reference evidence="1 2" key="1">
    <citation type="journal article" date="2015" name="Genome Biol.">
        <title>Comparative genomics of Steinernema reveals deeply conserved gene regulatory networks.</title>
        <authorList>
            <person name="Dillman A.R."/>
            <person name="Macchietto M."/>
            <person name="Porter C.F."/>
            <person name="Rogers A."/>
            <person name="Williams B."/>
            <person name="Antoshechkin I."/>
            <person name="Lee M.M."/>
            <person name="Goodwin Z."/>
            <person name="Lu X."/>
            <person name="Lewis E.E."/>
            <person name="Goodrich-Blair H."/>
            <person name="Stock S.P."/>
            <person name="Adams B.J."/>
            <person name="Sternberg P.W."/>
            <person name="Mortazavi A."/>
        </authorList>
    </citation>
    <scope>NUCLEOTIDE SEQUENCE [LARGE SCALE GENOMIC DNA]</scope>
    <source>
        <strain evidence="1 2">ALL</strain>
    </source>
</reference>
<dbReference type="Proteomes" id="UP000298663">
    <property type="component" value="Unassembled WGS sequence"/>
</dbReference>